<dbReference type="EMBL" id="CP009245">
    <property type="protein sequence ID" value="APT84520.1"/>
    <property type="molecule type" value="Genomic_DNA"/>
</dbReference>
<reference evidence="2 3" key="1">
    <citation type="submission" date="2014-08" db="EMBL/GenBank/DDBJ databases">
        <title>Complete genome sequence of Corynebacterium aquilae S-613T(T) (=DSM 44791(T)), isolated from the choana of a healthy golden eagle.</title>
        <authorList>
            <person name="Ruckert C."/>
            <person name="Albersmeier A."/>
            <person name="Winkler A."/>
            <person name="Kalinowski J."/>
        </authorList>
    </citation>
    <scope>NUCLEOTIDE SEQUENCE [LARGE SCALE GENOMIC DNA]</scope>
    <source>
        <strain evidence="2 3">S-613</strain>
    </source>
</reference>
<keyword evidence="3" id="KW-1185">Reference proteome</keyword>
<feature type="compositionally biased region" description="Acidic residues" evidence="1">
    <location>
        <begin position="230"/>
        <end position="246"/>
    </location>
</feature>
<organism evidence="2 3">
    <name type="scientific">Corynebacterium aquilae DSM 44791</name>
    <dbReference type="NCBI Taxonomy" id="1431546"/>
    <lineage>
        <taxon>Bacteria</taxon>
        <taxon>Bacillati</taxon>
        <taxon>Actinomycetota</taxon>
        <taxon>Actinomycetes</taxon>
        <taxon>Mycobacteriales</taxon>
        <taxon>Corynebacteriaceae</taxon>
        <taxon>Corynebacterium</taxon>
    </lineage>
</organism>
<dbReference type="RefSeq" id="WP_075725723.1">
    <property type="nucleotide sequence ID" value="NZ_CP009245.1"/>
</dbReference>
<evidence type="ECO:0000313" key="2">
    <source>
        <dbReference type="EMBL" id="APT84520.1"/>
    </source>
</evidence>
<dbReference type="KEGG" id="caqu:CAQU_05015"/>
<dbReference type="Proteomes" id="UP000185478">
    <property type="component" value="Chromosome"/>
</dbReference>
<sequence>MSFFADIARALDAASIEYRVGNDDHVMVPITSGVEVQFVEIDPVVPAANVYIAAVDDQTGEEFAPELVGVVFSTDDAVTTIERYITTDLVVTFIRDLMEGTDERIQDLDFAQNHEDPNVLSAEVGDNSYLLVLIDDSGTEPEARVIFEVPNDDAEEDEAAWAVPLTSEVLELGTYTDFDRLLDVLELASEHAGNWERALSQSAHAVEDEPEVYDIFGLDDEDVVGPPPVLDEDEDEDDEVESDETR</sequence>
<accession>A0A1L7CF64</accession>
<evidence type="ECO:0000313" key="3">
    <source>
        <dbReference type="Proteomes" id="UP000185478"/>
    </source>
</evidence>
<gene>
    <name evidence="2" type="ORF">CAQU_05015</name>
</gene>
<name>A0A1L7CF64_9CORY</name>
<protein>
    <submittedName>
        <fullName evidence="2">Uncharacterized protein</fullName>
    </submittedName>
</protein>
<proteinExistence type="predicted"/>
<feature type="region of interest" description="Disordered" evidence="1">
    <location>
        <begin position="217"/>
        <end position="246"/>
    </location>
</feature>
<evidence type="ECO:0000256" key="1">
    <source>
        <dbReference type="SAM" id="MobiDB-lite"/>
    </source>
</evidence>
<dbReference type="OrthoDB" id="4427212at2"/>
<dbReference type="AlphaFoldDB" id="A0A1L7CF64"/>